<keyword evidence="2" id="KW-1185">Reference proteome</keyword>
<evidence type="ECO:0000313" key="2">
    <source>
        <dbReference type="Proteomes" id="UP001497535"/>
    </source>
</evidence>
<proteinExistence type="predicted"/>
<reference evidence="1" key="1">
    <citation type="submission" date="2023-11" db="EMBL/GenBank/DDBJ databases">
        <authorList>
            <person name="Poullet M."/>
        </authorList>
    </citation>
    <scope>NUCLEOTIDE SEQUENCE</scope>
    <source>
        <strain evidence="1">E1834</strain>
    </source>
</reference>
<protein>
    <submittedName>
        <fullName evidence="1">Uncharacterized protein</fullName>
    </submittedName>
</protein>
<gene>
    <name evidence="1" type="ORF">MENTE1834_LOCUS6312</name>
</gene>
<dbReference type="EMBL" id="CAVMJV010000004">
    <property type="protein sequence ID" value="CAK5027156.1"/>
    <property type="molecule type" value="Genomic_DNA"/>
</dbReference>
<dbReference type="Proteomes" id="UP001497535">
    <property type="component" value="Unassembled WGS sequence"/>
</dbReference>
<comment type="caution">
    <text evidence="1">The sequence shown here is derived from an EMBL/GenBank/DDBJ whole genome shotgun (WGS) entry which is preliminary data.</text>
</comment>
<name>A0ACB0Y159_MELEN</name>
<accession>A0ACB0Y159</accession>
<evidence type="ECO:0000313" key="1">
    <source>
        <dbReference type="EMBL" id="CAK5027156.1"/>
    </source>
</evidence>
<organism evidence="1 2">
    <name type="scientific">Meloidogyne enterolobii</name>
    <name type="common">Root-knot nematode worm</name>
    <name type="synonym">Meloidogyne mayaguensis</name>
    <dbReference type="NCBI Taxonomy" id="390850"/>
    <lineage>
        <taxon>Eukaryota</taxon>
        <taxon>Metazoa</taxon>
        <taxon>Ecdysozoa</taxon>
        <taxon>Nematoda</taxon>
        <taxon>Chromadorea</taxon>
        <taxon>Rhabditida</taxon>
        <taxon>Tylenchina</taxon>
        <taxon>Tylenchomorpha</taxon>
        <taxon>Tylenchoidea</taxon>
        <taxon>Meloidogynidae</taxon>
        <taxon>Meloidogyninae</taxon>
        <taxon>Meloidogyne</taxon>
    </lineage>
</organism>
<sequence length="55" mass="6330">MGGGRCVWDYFCIDCGHLEMLIVSPILLKHNTPLSIFILSLPFIFQGFLELRFLN</sequence>